<dbReference type="PANTHER" id="PTHR15665">
    <property type="entry name" value="ASTEROID PROTEIN"/>
    <property type="match status" value="1"/>
</dbReference>
<evidence type="ECO:0000313" key="3">
    <source>
        <dbReference type="Proteomes" id="UP000887565"/>
    </source>
</evidence>
<dbReference type="PANTHER" id="PTHR15665:SF1">
    <property type="entry name" value="PROTEIN ASTEROID HOMOLOG 1"/>
    <property type="match status" value="1"/>
</dbReference>
<sequence>MGIRGLATSICNRSNYCHPFQLKDTSLVIDGTNLVFNLHRKANLHCIFGGEYPKYAAVVENFFRILREVHVEPILIFDGQLHKSLAQSAAMPYRKRKLDRTMSLFHGLTREEDEEFASLFLEDILKRVANRENVEMHQAYGDLNPLVVSMANDLKCPILSRNSDFFILQVEFGFIYFESLILPPLNDEKYERNLSSYLNCSIFYFDDYHQKELSQIDLDVLPVFGVLFGKNFLSCERLDDLIAGLICDEYRKGKHQSRPSAISDHLTPRLVKALEFFKNKNRRRIIDQITAAMFDGEHRKGKNVPFCGKCGDIMATKAGFVDFIHEACHFYETRTGKEWQRDVELSAKFSAPDWCLEAHEKLSFPPHLMQLIQSNKIVLWVVVEDFSSPSVFDCCLWLRLIVYKCCMNRRAVKFVKVFTITEFSRDSNGETSGKQIAIDRKDLYQWPFLDDFCRSSSRHNICWIYRVVNIGQSTIDYLKNAPFHLRGFLLSLKLWHQFTTKPKEKCLYAIIICSYGLLSKNCSSKWWRQSKFCVEDDRECRKVVGGKCLKL</sequence>
<reference evidence="4" key="1">
    <citation type="submission" date="2022-11" db="UniProtKB">
        <authorList>
            <consortium name="WormBaseParasite"/>
        </authorList>
    </citation>
    <scope>IDENTIFICATION</scope>
</reference>
<comment type="similarity">
    <text evidence="1">Belongs to the asteroid family.</text>
</comment>
<dbReference type="InterPro" id="IPR026832">
    <property type="entry name" value="Asteroid"/>
</dbReference>
<dbReference type="OMA" id="FIHEACH"/>
<feature type="domain" description="XPG N-terminal" evidence="2">
    <location>
        <begin position="1"/>
        <end position="86"/>
    </location>
</feature>
<dbReference type="InterPro" id="IPR029060">
    <property type="entry name" value="PIN-like_dom_sf"/>
</dbReference>
<dbReference type="GO" id="GO:0004518">
    <property type="term" value="F:nuclease activity"/>
    <property type="evidence" value="ECO:0007669"/>
    <property type="project" value="InterPro"/>
</dbReference>
<evidence type="ECO:0000313" key="4">
    <source>
        <dbReference type="WBParaSite" id="nRc.2.0.1.t28293-RA"/>
    </source>
</evidence>
<dbReference type="WBParaSite" id="nRc.2.0.1.t28293-RA">
    <property type="protein sequence ID" value="nRc.2.0.1.t28293-RA"/>
    <property type="gene ID" value="nRc.2.0.1.g28293"/>
</dbReference>
<dbReference type="Gene3D" id="3.40.50.1010">
    <property type="entry name" value="5'-nuclease"/>
    <property type="match status" value="1"/>
</dbReference>
<evidence type="ECO:0000256" key="1">
    <source>
        <dbReference type="ARBA" id="ARBA00007398"/>
    </source>
</evidence>
<name>A0A915JQB2_ROMCU</name>
<keyword evidence="3" id="KW-1185">Reference proteome</keyword>
<dbReference type="Proteomes" id="UP000887565">
    <property type="component" value="Unplaced"/>
</dbReference>
<dbReference type="Pfam" id="PF00752">
    <property type="entry name" value="XPG_N"/>
    <property type="match status" value="1"/>
</dbReference>
<organism evidence="3 4">
    <name type="scientific">Romanomermis culicivorax</name>
    <name type="common">Nematode worm</name>
    <dbReference type="NCBI Taxonomy" id="13658"/>
    <lineage>
        <taxon>Eukaryota</taxon>
        <taxon>Metazoa</taxon>
        <taxon>Ecdysozoa</taxon>
        <taxon>Nematoda</taxon>
        <taxon>Enoplea</taxon>
        <taxon>Dorylaimia</taxon>
        <taxon>Mermithida</taxon>
        <taxon>Mermithoidea</taxon>
        <taxon>Mermithidae</taxon>
        <taxon>Romanomermis</taxon>
    </lineage>
</organism>
<protein>
    <submittedName>
        <fullName evidence="4">XPG N-terminal domain-containing protein</fullName>
    </submittedName>
</protein>
<accession>A0A915JQB2</accession>
<dbReference type="AlphaFoldDB" id="A0A915JQB2"/>
<dbReference type="InterPro" id="IPR006085">
    <property type="entry name" value="XPG_DNA_repair_N"/>
</dbReference>
<proteinExistence type="inferred from homology"/>
<dbReference type="SUPFAM" id="SSF88723">
    <property type="entry name" value="PIN domain-like"/>
    <property type="match status" value="1"/>
</dbReference>
<evidence type="ECO:0000259" key="2">
    <source>
        <dbReference type="Pfam" id="PF00752"/>
    </source>
</evidence>